<dbReference type="EC" id="2.7.13.3" evidence="2"/>
<dbReference type="Pfam" id="PF00512">
    <property type="entry name" value="HisKA"/>
    <property type="match status" value="1"/>
</dbReference>
<keyword evidence="6" id="KW-0812">Transmembrane</keyword>
<dbReference type="InterPro" id="IPR004358">
    <property type="entry name" value="Sig_transdc_His_kin-like_C"/>
</dbReference>
<dbReference type="RefSeq" id="WP_309202195.1">
    <property type="nucleotide sequence ID" value="NZ_CP133548.1"/>
</dbReference>
<feature type="transmembrane region" description="Helical" evidence="6">
    <location>
        <begin position="320"/>
        <end position="340"/>
    </location>
</feature>
<evidence type="ECO:0000256" key="3">
    <source>
        <dbReference type="ARBA" id="ARBA00022553"/>
    </source>
</evidence>
<dbReference type="InterPro" id="IPR036890">
    <property type="entry name" value="HATPase_C_sf"/>
</dbReference>
<dbReference type="Gene3D" id="3.30.565.10">
    <property type="entry name" value="Histidine kinase-like ATPase, C-terminal domain"/>
    <property type="match status" value="1"/>
</dbReference>
<keyword evidence="6" id="KW-1133">Transmembrane helix</keyword>
<dbReference type="PROSITE" id="PS50109">
    <property type="entry name" value="HIS_KIN"/>
    <property type="match status" value="1"/>
</dbReference>
<dbReference type="InterPro" id="IPR003594">
    <property type="entry name" value="HATPase_dom"/>
</dbReference>
<evidence type="ECO:0000256" key="1">
    <source>
        <dbReference type="ARBA" id="ARBA00000085"/>
    </source>
</evidence>
<dbReference type="Pfam" id="PF02518">
    <property type="entry name" value="HATPase_c"/>
    <property type="match status" value="1"/>
</dbReference>
<dbReference type="InterPro" id="IPR005467">
    <property type="entry name" value="His_kinase_dom"/>
</dbReference>
<dbReference type="InterPro" id="IPR050351">
    <property type="entry name" value="BphY/WalK/GraS-like"/>
</dbReference>
<reference evidence="8 9" key="1">
    <citation type="submission" date="2023-08" db="EMBL/GenBank/DDBJ databases">
        <title>Pleionea litopenaei sp. nov., isolated from stomach of juvenile Litopenaeus vannamei.</title>
        <authorList>
            <person name="Rho A.M."/>
            <person name="Hwang C.Y."/>
        </authorList>
    </citation>
    <scope>NUCLEOTIDE SEQUENCE [LARGE SCALE GENOMIC DNA]</scope>
    <source>
        <strain evidence="8 9">HL-JVS1</strain>
    </source>
</reference>
<dbReference type="SUPFAM" id="SSF55874">
    <property type="entry name" value="ATPase domain of HSP90 chaperone/DNA topoisomerase II/histidine kinase"/>
    <property type="match status" value="1"/>
</dbReference>
<evidence type="ECO:0000256" key="4">
    <source>
        <dbReference type="ARBA" id="ARBA00022679"/>
    </source>
</evidence>
<dbReference type="GO" id="GO:0000156">
    <property type="term" value="F:phosphorelay response regulator activity"/>
    <property type="evidence" value="ECO:0007669"/>
    <property type="project" value="TreeGrafter"/>
</dbReference>
<keyword evidence="9" id="KW-1185">Reference proteome</keyword>
<dbReference type="GO" id="GO:0000155">
    <property type="term" value="F:phosphorelay sensor kinase activity"/>
    <property type="evidence" value="ECO:0007669"/>
    <property type="project" value="InterPro"/>
</dbReference>
<dbReference type="InterPro" id="IPR003661">
    <property type="entry name" value="HisK_dim/P_dom"/>
</dbReference>
<dbReference type="CDD" id="cd00075">
    <property type="entry name" value="HATPase"/>
    <property type="match status" value="1"/>
</dbReference>
<dbReference type="KEGG" id="plei:Q9312_17750"/>
<sequence>MVEYQKNQSLLTSNQQLLADATKRSLITQLNSQFNSLPNSFSELKTNWIKYEPNFYWFQQQQPVFPPKPSNASSLWDSYWQDLTSSLKDEQPKASLNKLMQERVDNIKDMASALEANDQQSLRTLMQVFLSQKENFQLTAIEEIASSLMLLEVGKNKRWSQSLVDSILFQGFQSENIHIRSAFNLLIDNVNRFNREDTQAILNLIEGYAERVNLPLDRLRDYRRAILKSETSLHSLHCTQKLVIGQDRISKAYDAENCIVIPINLPQELKSLTSQLIQRGQLDPNDSINWNMSRLPESEQELTLTIDRPSWGLQETNQQWFMLIKVIILIILVSLSIYAVQAIQLEHQRKEHYIQLKEDFVNLVSHELKTPLASIRLMAETLDKRLTKKLDGKDYPKRIEREADRLWLMVDNILSFNRLQSEKMSINKTSISLKSLVDEVQESLPEDIIINNKISPDAEALVDKPLFSLVLLNLVSNAVKYNNHSQVELTFESSINNQGLNSILVSDNGIGIDKALWADIFEPFFQAHHKQKKGFGLGLALSLKVMQIHNGSLRILQSKTLSEADASIGKINNLNNTVPYTTGTQWELTFQ</sequence>
<comment type="catalytic activity">
    <reaction evidence="1">
        <text>ATP + protein L-histidine = ADP + protein N-phospho-L-histidine.</text>
        <dbReference type="EC" id="2.7.13.3"/>
    </reaction>
</comment>
<dbReference type="SMART" id="SM00388">
    <property type="entry name" value="HisKA"/>
    <property type="match status" value="1"/>
</dbReference>
<evidence type="ECO:0000313" key="8">
    <source>
        <dbReference type="EMBL" id="WMS87056.1"/>
    </source>
</evidence>
<evidence type="ECO:0000313" key="9">
    <source>
        <dbReference type="Proteomes" id="UP001239782"/>
    </source>
</evidence>
<dbReference type="Gene3D" id="1.10.287.130">
    <property type="match status" value="1"/>
</dbReference>
<dbReference type="CDD" id="cd00082">
    <property type="entry name" value="HisKA"/>
    <property type="match status" value="1"/>
</dbReference>
<proteinExistence type="predicted"/>
<dbReference type="GO" id="GO:0007234">
    <property type="term" value="P:osmosensory signaling via phosphorelay pathway"/>
    <property type="evidence" value="ECO:0007669"/>
    <property type="project" value="TreeGrafter"/>
</dbReference>
<name>A0AA51X6P6_9GAMM</name>
<gene>
    <name evidence="8" type="ORF">Q9312_17750</name>
</gene>
<keyword evidence="4" id="KW-0808">Transferase</keyword>
<dbReference type="SUPFAM" id="SSF47384">
    <property type="entry name" value="Homodimeric domain of signal transducing histidine kinase"/>
    <property type="match status" value="1"/>
</dbReference>
<evidence type="ECO:0000256" key="6">
    <source>
        <dbReference type="SAM" id="Phobius"/>
    </source>
</evidence>
<keyword evidence="6" id="KW-0472">Membrane</keyword>
<evidence type="ECO:0000256" key="2">
    <source>
        <dbReference type="ARBA" id="ARBA00012438"/>
    </source>
</evidence>
<organism evidence="8 9">
    <name type="scientific">Pleionea litopenaei</name>
    <dbReference type="NCBI Taxonomy" id="3070815"/>
    <lineage>
        <taxon>Bacteria</taxon>
        <taxon>Pseudomonadati</taxon>
        <taxon>Pseudomonadota</taxon>
        <taxon>Gammaproteobacteria</taxon>
        <taxon>Oceanospirillales</taxon>
        <taxon>Pleioneaceae</taxon>
        <taxon>Pleionea</taxon>
    </lineage>
</organism>
<feature type="domain" description="Histidine kinase" evidence="7">
    <location>
        <begin position="363"/>
        <end position="555"/>
    </location>
</feature>
<dbReference type="PANTHER" id="PTHR42878">
    <property type="entry name" value="TWO-COMPONENT HISTIDINE KINASE"/>
    <property type="match status" value="1"/>
</dbReference>
<dbReference type="GO" id="GO:0030295">
    <property type="term" value="F:protein kinase activator activity"/>
    <property type="evidence" value="ECO:0007669"/>
    <property type="project" value="TreeGrafter"/>
</dbReference>
<keyword evidence="3" id="KW-0597">Phosphoprotein</keyword>
<keyword evidence="5 8" id="KW-0418">Kinase</keyword>
<dbReference type="Proteomes" id="UP001239782">
    <property type="component" value="Chromosome"/>
</dbReference>
<dbReference type="PRINTS" id="PR00344">
    <property type="entry name" value="BCTRLSENSOR"/>
</dbReference>
<dbReference type="PANTHER" id="PTHR42878:SF13">
    <property type="entry name" value="HISTIDINE KINASE"/>
    <property type="match status" value="1"/>
</dbReference>
<dbReference type="SMART" id="SM00387">
    <property type="entry name" value="HATPase_c"/>
    <property type="match status" value="1"/>
</dbReference>
<accession>A0AA51X6P6</accession>
<evidence type="ECO:0000259" key="7">
    <source>
        <dbReference type="PROSITE" id="PS50109"/>
    </source>
</evidence>
<dbReference type="EMBL" id="CP133548">
    <property type="protein sequence ID" value="WMS87056.1"/>
    <property type="molecule type" value="Genomic_DNA"/>
</dbReference>
<protein>
    <recommendedName>
        <fullName evidence="2">histidine kinase</fullName>
        <ecNumber evidence="2">2.7.13.3</ecNumber>
    </recommendedName>
</protein>
<evidence type="ECO:0000256" key="5">
    <source>
        <dbReference type="ARBA" id="ARBA00022777"/>
    </source>
</evidence>
<dbReference type="AlphaFoldDB" id="A0AA51X6P6"/>
<dbReference type="InterPro" id="IPR036097">
    <property type="entry name" value="HisK_dim/P_sf"/>
</dbReference>